<dbReference type="InterPro" id="IPR024789">
    <property type="entry name" value="APC4"/>
</dbReference>
<feature type="compositionally biased region" description="Basic and acidic residues" evidence="5">
    <location>
        <begin position="148"/>
        <end position="165"/>
    </location>
</feature>
<dbReference type="InterPro" id="IPR015943">
    <property type="entry name" value="WD40/YVTN_repeat-like_dom_sf"/>
</dbReference>
<evidence type="ECO:0000256" key="1">
    <source>
        <dbReference type="ARBA" id="ARBA00022618"/>
    </source>
</evidence>
<dbReference type="RefSeq" id="XP_009056270.1">
    <property type="nucleotide sequence ID" value="XM_009058022.1"/>
</dbReference>
<accession>V3ZNW0</accession>
<organism evidence="7 8">
    <name type="scientific">Lottia gigantea</name>
    <name type="common">Giant owl limpet</name>
    <dbReference type="NCBI Taxonomy" id="225164"/>
    <lineage>
        <taxon>Eukaryota</taxon>
        <taxon>Metazoa</taxon>
        <taxon>Spiralia</taxon>
        <taxon>Lophotrochozoa</taxon>
        <taxon>Mollusca</taxon>
        <taxon>Gastropoda</taxon>
        <taxon>Patellogastropoda</taxon>
        <taxon>Lottioidea</taxon>
        <taxon>Lottiidae</taxon>
        <taxon>Lottia</taxon>
    </lineage>
</organism>
<dbReference type="GO" id="GO:0034399">
    <property type="term" value="C:nuclear periphery"/>
    <property type="evidence" value="ECO:0007669"/>
    <property type="project" value="TreeGrafter"/>
</dbReference>
<feature type="domain" description="Anaphase-promoting complex subunit 4-like WD40" evidence="6">
    <location>
        <begin position="21"/>
        <end position="109"/>
    </location>
</feature>
<dbReference type="KEGG" id="lgi:LOTGIDRAFT_162086"/>
<proteinExistence type="predicted"/>
<keyword evidence="1" id="KW-0132">Cell division</keyword>
<dbReference type="GO" id="GO:0051301">
    <property type="term" value="P:cell division"/>
    <property type="evidence" value="ECO:0007669"/>
    <property type="project" value="UniProtKB-KW"/>
</dbReference>
<evidence type="ECO:0000256" key="3">
    <source>
        <dbReference type="ARBA" id="ARBA00022786"/>
    </source>
</evidence>
<dbReference type="EMBL" id="KB201977">
    <property type="protein sequence ID" value="ESO93063.1"/>
    <property type="molecule type" value="Genomic_DNA"/>
</dbReference>
<evidence type="ECO:0000256" key="5">
    <source>
        <dbReference type="SAM" id="MobiDB-lite"/>
    </source>
</evidence>
<dbReference type="GO" id="GO:0031145">
    <property type="term" value="P:anaphase-promoting complex-dependent catabolic process"/>
    <property type="evidence" value="ECO:0007669"/>
    <property type="project" value="InterPro"/>
</dbReference>
<evidence type="ECO:0000313" key="7">
    <source>
        <dbReference type="EMBL" id="ESO93063.1"/>
    </source>
</evidence>
<keyword evidence="2" id="KW-0498">Mitosis</keyword>
<dbReference type="GO" id="GO:0070979">
    <property type="term" value="P:protein K11-linked ubiquitination"/>
    <property type="evidence" value="ECO:0007669"/>
    <property type="project" value="TreeGrafter"/>
</dbReference>
<dbReference type="CTD" id="20238907"/>
<keyword evidence="8" id="KW-1185">Reference proteome</keyword>
<evidence type="ECO:0000259" key="6">
    <source>
        <dbReference type="Pfam" id="PF12894"/>
    </source>
</evidence>
<evidence type="ECO:0000313" key="8">
    <source>
        <dbReference type="Proteomes" id="UP000030746"/>
    </source>
</evidence>
<dbReference type="InterPro" id="IPR036322">
    <property type="entry name" value="WD40_repeat_dom_sf"/>
</dbReference>
<evidence type="ECO:0000256" key="4">
    <source>
        <dbReference type="ARBA" id="ARBA00023306"/>
    </source>
</evidence>
<dbReference type="SUPFAM" id="SSF50978">
    <property type="entry name" value="WD40 repeat-like"/>
    <property type="match status" value="1"/>
</dbReference>
<keyword evidence="3" id="KW-0833">Ubl conjugation pathway</keyword>
<dbReference type="AlphaFoldDB" id="V3ZNW0"/>
<dbReference type="Pfam" id="PF12894">
    <property type="entry name" value="ANAPC4_WD40"/>
    <property type="match status" value="1"/>
</dbReference>
<feature type="region of interest" description="Disordered" evidence="5">
    <location>
        <begin position="116"/>
        <end position="135"/>
    </location>
</feature>
<dbReference type="PANTHER" id="PTHR13260:SF0">
    <property type="entry name" value="ANAPHASE-PROMOTING COMPLEX SUBUNIT 4"/>
    <property type="match status" value="1"/>
</dbReference>
<evidence type="ECO:0000256" key="2">
    <source>
        <dbReference type="ARBA" id="ARBA00022776"/>
    </source>
</evidence>
<dbReference type="STRING" id="225164.V3ZNW0"/>
<dbReference type="OrthoDB" id="2110451at2759"/>
<dbReference type="GeneID" id="20238907"/>
<protein>
    <recommendedName>
        <fullName evidence="6">Anaphase-promoting complex subunit 4-like WD40 domain-containing protein</fullName>
    </recommendedName>
</protein>
<feature type="region of interest" description="Disordered" evidence="5">
    <location>
        <begin position="142"/>
        <end position="165"/>
    </location>
</feature>
<gene>
    <name evidence="7" type="ORF">LOTGIDRAFT_162086</name>
</gene>
<dbReference type="Proteomes" id="UP000030746">
    <property type="component" value="Unassembled WGS sequence"/>
</dbReference>
<keyword evidence="4" id="KW-0131">Cell cycle</keyword>
<sequence length="165" mass="18430">MPEEGFQQVDEKHVANEIELMVWSPKIDLIALANVLGEVNLHRLSWQKVWTLQPSVEEDKVGGLAWRPDGKVLAVGYYSGKIQLTNTENASVLHSAEVGGKITSLSWINQEFSEESPWSAEPYPEDNSSDILPKLPSLDKSYGAISKGNHEESVEDSKRLLDQKE</sequence>
<dbReference type="InterPro" id="IPR024977">
    <property type="entry name" value="Apc4-like_WD40_dom"/>
</dbReference>
<reference evidence="7 8" key="1">
    <citation type="journal article" date="2013" name="Nature">
        <title>Insights into bilaterian evolution from three spiralian genomes.</title>
        <authorList>
            <person name="Simakov O."/>
            <person name="Marletaz F."/>
            <person name="Cho S.J."/>
            <person name="Edsinger-Gonzales E."/>
            <person name="Havlak P."/>
            <person name="Hellsten U."/>
            <person name="Kuo D.H."/>
            <person name="Larsson T."/>
            <person name="Lv J."/>
            <person name="Arendt D."/>
            <person name="Savage R."/>
            <person name="Osoegawa K."/>
            <person name="de Jong P."/>
            <person name="Grimwood J."/>
            <person name="Chapman J.A."/>
            <person name="Shapiro H."/>
            <person name="Aerts A."/>
            <person name="Otillar R.P."/>
            <person name="Terry A.Y."/>
            <person name="Boore J.L."/>
            <person name="Grigoriev I.V."/>
            <person name="Lindberg D.R."/>
            <person name="Seaver E.C."/>
            <person name="Weisblat D.A."/>
            <person name="Putnam N.H."/>
            <person name="Rokhsar D.S."/>
        </authorList>
    </citation>
    <scope>NUCLEOTIDE SEQUENCE [LARGE SCALE GENOMIC DNA]</scope>
</reference>
<dbReference type="OMA" id="MFIPLCH"/>
<dbReference type="PANTHER" id="PTHR13260">
    <property type="entry name" value="ANAPHASE PROMOTING COMPLEX SUBUNIT 4 APC4"/>
    <property type="match status" value="1"/>
</dbReference>
<name>V3ZNW0_LOTGI</name>
<dbReference type="HOGENOM" id="CLU_115451_0_0_1"/>
<dbReference type="Gene3D" id="2.130.10.10">
    <property type="entry name" value="YVTN repeat-like/Quinoprotein amine dehydrogenase"/>
    <property type="match status" value="1"/>
</dbReference>
<dbReference type="GO" id="GO:0005680">
    <property type="term" value="C:anaphase-promoting complex"/>
    <property type="evidence" value="ECO:0007669"/>
    <property type="project" value="InterPro"/>
</dbReference>